<keyword evidence="1" id="KW-0812">Transmembrane</keyword>
<evidence type="ECO:0000313" key="2">
    <source>
        <dbReference type="EMBL" id="ARO88074.1"/>
    </source>
</evidence>
<proteinExistence type="predicted"/>
<gene>
    <name evidence="2" type="ORF">EBAPG3_009985</name>
</gene>
<dbReference type="eggNOG" id="ENOG5033U4R">
    <property type="taxonomic scope" value="Bacteria"/>
</dbReference>
<keyword evidence="3" id="KW-1185">Reference proteome</keyword>
<dbReference type="EMBL" id="CP021106">
    <property type="protein sequence ID" value="ARO88074.1"/>
    <property type="molecule type" value="Genomic_DNA"/>
</dbReference>
<dbReference type="Proteomes" id="UP000012179">
    <property type="component" value="Chromosome"/>
</dbReference>
<feature type="transmembrane region" description="Helical" evidence="1">
    <location>
        <begin position="23"/>
        <end position="45"/>
    </location>
</feature>
<protein>
    <submittedName>
        <fullName evidence="2">Uncharacterized protein</fullName>
    </submittedName>
</protein>
<dbReference type="AlphaFoldDB" id="A0A1W6SQI2"/>
<evidence type="ECO:0000313" key="3">
    <source>
        <dbReference type="Proteomes" id="UP000012179"/>
    </source>
</evidence>
<name>A0A1W6SQI2_9PROT</name>
<dbReference type="KEGG" id="nlc:EBAPG3_009985"/>
<accession>A0A1W6SQI2</accession>
<keyword evidence="1" id="KW-0472">Membrane</keyword>
<evidence type="ECO:0000256" key="1">
    <source>
        <dbReference type="SAM" id="Phobius"/>
    </source>
</evidence>
<reference evidence="2 3" key="1">
    <citation type="journal article" date="2015" name="Int. J. Syst. Evol. Microbiol.">
        <title>Nitrosospira lacus sp. nov., a psychrotolerant, ammonia-oxidizing bacterium from sandy lake sediment.</title>
        <authorList>
            <person name="Urakawa H."/>
            <person name="Garcia J.C."/>
            <person name="Nielsen J.L."/>
            <person name="Le V.Q."/>
            <person name="Kozlowski J.A."/>
            <person name="Stein L.Y."/>
            <person name="Lim C.K."/>
            <person name="Pommerening-Roser A."/>
            <person name="Martens-Habbena W."/>
            <person name="Stahl D.A."/>
            <person name="Klotz M.G."/>
        </authorList>
    </citation>
    <scope>NUCLEOTIDE SEQUENCE [LARGE SCALE GENOMIC DNA]</scope>
    <source>
        <strain evidence="2 3">APG3</strain>
    </source>
</reference>
<organism evidence="2 3">
    <name type="scientific">Nitrosospira lacus</name>
    <dbReference type="NCBI Taxonomy" id="1288494"/>
    <lineage>
        <taxon>Bacteria</taxon>
        <taxon>Pseudomonadati</taxon>
        <taxon>Pseudomonadota</taxon>
        <taxon>Betaproteobacteria</taxon>
        <taxon>Nitrosomonadales</taxon>
        <taxon>Nitrosomonadaceae</taxon>
        <taxon>Nitrosospira</taxon>
    </lineage>
</organism>
<keyword evidence="1" id="KW-1133">Transmembrane helix</keyword>
<sequence>MSLAGAPCPFLTTDTISWTGVRIGSYVIGFTVIVMLSAAPALVMAQDTPNPELIQGKEVIGEKIVELPVPGRKAEICVIPWLFDGASYSARDARLMEQLCTIDVRKNAAVCPKLNSTNPGLDIFAIPDDMSAQKFQDTDCKSPKSEKIAKYKLSTSCSYTPSLLGYYHVSRILGHVANVPPAVLRTYDLADHIALGHKALARAPAAALIHATWTSLMAQLTAGANASRRALLLTDDFSQSYGALVDNPGHEEFYKDFFNGGANSLARAQNFRDRNPAIAMLARSADVSTMIGRSFTAENVQKMVQLKDASELIVLDTLLNQQDRFGNIHEVPTYYYLDALDGKVKSERKLTVDEVTQRKAVKIKQMMLKDNDCGVAKTNVAKSAGLADRITHMDPETYYRLLSFDRMIDRPEVEVFFRRETLFTSADFASLRANLKQLASQLHQRCTTGRLKLDLDLDAHFSDKPLPSKSCEGSA</sequence>
<dbReference type="OrthoDB" id="7793372at2"/>
<dbReference type="RefSeq" id="WP_040852587.1">
    <property type="nucleotide sequence ID" value="NZ_CP021106.3"/>
</dbReference>